<accession>A0A136JI26</accession>
<dbReference type="AlphaFoldDB" id="A0A136JI26"/>
<dbReference type="InParanoid" id="A0A136JI26"/>
<gene>
    <name evidence="2" type="ORF">Micbo1qcDRAFT_3212</name>
</gene>
<evidence type="ECO:0000313" key="2">
    <source>
        <dbReference type="EMBL" id="KXJ96813.1"/>
    </source>
</evidence>
<evidence type="ECO:0000313" key="3">
    <source>
        <dbReference type="Proteomes" id="UP000070501"/>
    </source>
</evidence>
<feature type="region of interest" description="Disordered" evidence="1">
    <location>
        <begin position="1"/>
        <end position="24"/>
    </location>
</feature>
<dbReference type="Proteomes" id="UP000070501">
    <property type="component" value="Unassembled WGS sequence"/>
</dbReference>
<evidence type="ECO:0000256" key="1">
    <source>
        <dbReference type="SAM" id="MobiDB-lite"/>
    </source>
</evidence>
<organism evidence="2 3">
    <name type="scientific">Microdochium bolleyi</name>
    <dbReference type="NCBI Taxonomy" id="196109"/>
    <lineage>
        <taxon>Eukaryota</taxon>
        <taxon>Fungi</taxon>
        <taxon>Dikarya</taxon>
        <taxon>Ascomycota</taxon>
        <taxon>Pezizomycotina</taxon>
        <taxon>Sordariomycetes</taxon>
        <taxon>Xylariomycetidae</taxon>
        <taxon>Xylariales</taxon>
        <taxon>Microdochiaceae</taxon>
        <taxon>Microdochium</taxon>
    </lineage>
</organism>
<protein>
    <submittedName>
        <fullName evidence="2">Uncharacterized protein</fullName>
    </submittedName>
</protein>
<name>A0A136JI26_9PEZI</name>
<proteinExistence type="predicted"/>
<reference evidence="3" key="1">
    <citation type="submission" date="2016-02" db="EMBL/GenBank/DDBJ databases">
        <title>Draft genome sequence of Microdochium bolleyi, a fungal endophyte of beachgrass.</title>
        <authorList>
            <consortium name="DOE Joint Genome Institute"/>
            <person name="David A.S."/>
            <person name="May G."/>
            <person name="Haridas S."/>
            <person name="Lim J."/>
            <person name="Wang M."/>
            <person name="Labutti K."/>
            <person name="Lipzen A."/>
            <person name="Barry K."/>
            <person name="Grigoriev I.V."/>
        </authorList>
    </citation>
    <scope>NUCLEOTIDE SEQUENCE [LARGE SCALE GENOMIC DNA]</scope>
    <source>
        <strain evidence="3">J235TASD1</strain>
    </source>
</reference>
<keyword evidence="3" id="KW-1185">Reference proteome</keyword>
<sequence>MGRRLWASMSGVTQQGGQAHSADFHGGLSGKRMEDWGSICCIPGVLTFCPGSSEVTECASFCLYNNNDDDNYN</sequence>
<dbReference type="EMBL" id="KQ964245">
    <property type="protein sequence ID" value="KXJ96813.1"/>
    <property type="molecule type" value="Genomic_DNA"/>
</dbReference>